<accession>A0AAD9PT10</accession>
<reference evidence="2" key="2">
    <citation type="journal article" date="2023" name="Science">
        <title>Genomic signatures of disease resistance in endangered staghorn corals.</title>
        <authorList>
            <person name="Vollmer S.V."/>
            <person name="Selwyn J.D."/>
            <person name="Despard B.A."/>
            <person name="Roesel C.L."/>
        </authorList>
    </citation>
    <scope>NUCLEOTIDE SEQUENCE</scope>
    <source>
        <strain evidence="2">K2</strain>
    </source>
</reference>
<sequence>MVWSEKHDILLCREIITADPFTDIRRGTIQRSAKWVAIAEALVSVRDIDVSFQVNKRAVRDSSEIEKALEYLIEKEDSSDEIHRKNLNKKDELVGRTKAEEDRKVARESVGATKKRRANEKENVNKEPKRRRSAGSETVAFLREKKTEKDTNARAADNELRKAQLELDTRRHNDMLQVLQQ</sequence>
<feature type="compositionally biased region" description="Basic and acidic residues" evidence="1">
    <location>
        <begin position="142"/>
        <end position="157"/>
    </location>
</feature>
<proteinExistence type="predicted"/>
<reference evidence="2" key="1">
    <citation type="journal article" date="2023" name="G3 (Bethesda)">
        <title>Whole genome assembly and annotation of the endangered Caribbean coral Acropora cervicornis.</title>
        <authorList>
            <person name="Selwyn J.D."/>
            <person name="Vollmer S.V."/>
        </authorList>
    </citation>
    <scope>NUCLEOTIDE SEQUENCE</scope>
    <source>
        <strain evidence="2">K2</strain>
    </source>
</reference>
<evidence type="ECO:0000313" key="3">
    <source>
        <dbReference type="Proteomes" id="UP001249851"/>
    </source>
</evidence>
<organism evidence="2 3">
    <name type="scientific">Acropora cervicornis</name>
    <name type="common">Staghorn coral</name>
    <dbReference type="NCBI Taxonomy" id="6130"/>
    <lineage>
        <taxon>Eukaryota</taxon>
        <taxon>Metazoa</taxon>
        <taxon>Cnidaria</taxon>
        <taxon>Anthozoa</taxon>
        <taxon>Hexacorallia</taxon>
        <taxon>Scleractinia</taxon>
        <taxon>Astrocoeniina</taxon>
        <taxon>Acroporidae</taxon>
        <taxon>Acropora</taxon>
    </lineage>
</organism>
<evidence type="ECO:0000313" key="2">
    <source>
        <dbReference type="EMBL" id="KAK2548543.1"/>
    </source>
</evidence>
<dbReference type="EMBL" id="JARQWQ010000144">
    <property type="protein sequence ID" value="KAK2548543.1"/>
    <property type="molecule type" value="Genomic_DNA"/>
</dbReference>
<dbReference type="Proteomes" id="UP001249851">
    <property type="component" value="Unassembled WGS sequence"/>
</dbReference>
<comment type="caution">
    <text evidence="2">The sequence shown here is derived from an EMBL/GenBank/DDBJ whole genome shotgun (WGS) entry which is preliminary data.</text>
</comment>
<feature type="region of interest" description="Disordered" evidence="1">
    <location>
        <begin position="89"/>
        <end position="157"/>
    </location>
</feature>
<dbReference type="AlphaFoldDB" id="A0AAD9PT10"/>
<keyword evidence="3" id="KW-1185">Reference proteome</keyword>
<feature type="compositionally biased region" description="Basic and acidic residues" evidence="1">
    <location>
        <begin position="89"/>
        <end position="107"/>
    </location>
</feature>
<protein>
    <submittedName>
        <fullName evidence="2">Uncharacterized protein</fullName>
    </submittedName>
</protein>
<gene>
    <name evidence="2" type="ORF">P5673_031212</name>
</gene>
<name>A0AAD9PT10_ACRCE</name>
<evidence type="ECO:0000256" key="1">
    <source>
        <dbReference type="SAM" id="MobiDB-lite"/>
    </source>
</evidence>